<dbReference type="PRINTS" id="PR00038">
    <property type="entry name" value="HTHLUXR"/>
</dbReference>
<evidence type="ECO:0000256" key="3">
    <source>
        <dbReference type="ARBA" id="ARBA00023163"/>
    </source>
</evidence>
<keyword evidence="3" id="KW-0804">Transcription</keyword>
<dbReference type="GO" id="GO:0003677">
    <property type="term" value="F:DNA binding"/>
    <property type="evidence" value="ECO:0007669"/>
    <property type="project" value="UniProtKB-KW"/>
</dbReference>
<feature type="domain" description="HTH luxR-type" evidence="4">
    <location>
        <begin position="69"/>
        <end position="134"/>
    </location>
</feature>
<keyword evidence="2" id="KW-0238">DNA-binding</keyword>
<gene>
    <name evidence="5" type="ORF">ESU54_17055</name>
</gene>
<dbReference type="AlphaFoldDB" id="A0A5C6YUS7"/>
<name>A0A5C6YUS7_9FLAO</name>
<dbReference type="InterPro" id="IPR000792">
    <property type="entry name" value="Tscrpt_reg_LuxR_C"/>
</dbReference>
<accession>A0A5C6YUS7</accession>
<dbReference type="PANTHER" id="PTHR44688">
    <property type="entry name" value="DNA-BINDING TRANSCRIPTIONAL ACTIVATOR DEVR_DOSR"/>
    <property type="match status" value="1"/>
</dbReference>
<evidence type="ECO:0000313" key="5">
    <source>
        <dbReference type="EMBL" id="TXD71353.1"/>
    </source>
</evidence>
<protein>
    <submittedName>
        <fullName evidence="5">Helix-turn-helix transcriptional regulator</fullName>
    </submittedName>
</protein>
<dbReference type="PANTHER" id="PTHR44688:SF16">
    <property type="entry name" value="DNA-BINDING TRANSCRIPTIONAL ACTIVATOR DEVR_DOSR"/>
    <property type="match status" value="1"/>
</dbReference>
<dbReference type="Gene3D" id="3.30.450.20">
    <property type="entry name" value="PAS domain"/>
    <property type="match status" value="1"/>
</dbReference>
<comment type="caution">
    <text evidence="5">The sequence shown here is derived from an EMBL/GenBank/DDBJ whole genome shotgun (WGS) entry which is preliminary data.</text>
</comment>
<dbReference type="Gene3D" id="1.10.10.10">
    <property type="entry name" value="Winged helix-like DNA-binding domain superfamily/Winged helix DNA-binding domain"/>
    <property type="match status" value="1"/>
</dbReference>
<dbReference type="PROSITE" id="PS50043">
    <property type="entry name" value="HTH_LUXR_2"/>
    <property type="match status" value="1"/>
</dbReference>
<evidence type="ECO:0000313" key="6">
    <source>
        <dbReference type="Proteomes" id="UP000321497"/>
    </source>
</evidence>
<evidence type="ECO:0000259" key="4">
    <source>
        <dbReference type="PROSITE" id="PS50043"/>
    </source>
</evidence>
<reference evidence="5 6" key="1">
    <citation type="submission" date="2019-08" db="EMBL/GenBank/DDBJ databases">
        <title>Genome of Aequorivita antarctica SW49 (type strain).</title>
        <authorList>
            <person name="Bowman J.P."/>
        </authorList>
    </citation>
    <scope>NUCLEOTIDE SEQUENCE [LARGE SCALE GENOMIC DNA]</scope>
    <source>
        <strain evidence="5 6">SW49</strain>
    </source>
</reference>
<evidence type="ECO:0000256" key="1">
    <source>
        <dbReference type="ARBA" id="ARBA00023015"/>
    </source>
</evidence>
<keyword evidence="6" id="KW-1185">Reference proteome</keyword>
<dbReference type="GO" id="GO:0006355">
    <property type="term" value="P:regulation of DNA-templated transcription"/>
    <property type="evidence" value="ECO:0007669"/>
    <property type="project" value="InterPro"/>
</dbReference>
<dbReference type="SUPFAM" id="SSF46894">
    <property type="entry name" value="C-terminal effector domain of the bipartite response regulators"/>
    <property type="match status" value="1"/>
</dbReference>
<dbReference type="InterPro" id="IPR036388">
    <property type="entry name" value="WH-like_DNA-bd_sf"/>
</dbReference>
<dbReference type="EMBL" id="VORT01000020">
    <property type="protein sequence ID" value="TXD71353.1"/>
    <property type="molecule type" value="Genomic_DNA"/>
</dbReference>
<dbReference type="InterPro" id="IPR016032">
    <property type="entry name" value="Sig_transdc_resp-reg_C-effctor"/>
</dbReference>
<organism evidence="5 6">
    <name type="scientific">Aequorivita antarctica</name>
    <dbReference type="NCBI Taxonomy" id="153266"/>
    <lineage>
        <taxon>Bacteria</taxon>
        <taxon>Pseudomonadati</taxon>
        <taxon>Bacteroidota</taxon>
        <taxon>Flavobacteriia</taxon>
        <taxon>Flavobacteriales</taxon>
        <taxon>Flavobacteriaceae</taxon>
        <taxon>Aequorivita</taxon>
    </lineage>
</organism>
<keyword evidence="1" id="KW-0805">Transcription regulation</keyword>
<dbReference type="CDD" id="cd06170">
    <property type="entry name" value="LuxR_C_like"/>
    <property type="match status" value="1"/>
</dbReference>
<dbReference type="Pfam" id="PF00196">
    <property type="entry name" value="GerE"/>
    <property type="match status" value="1"/>
</dbReference>
<proteinExistence type="predicted"/>
<sequence length="137" mass="15743">MITEYRMLNSQDQYVRLIEQYQVLELDASGQIWLMLNIVDVSSNQEDLDESQSQLLNFRTGNIIPMEASRKIGLELTKRELEILKLVKTGLLSKEISNKLSISVHTVNTHRQRFLEKLGANNSFEALLFATKFGLLD</sequence>
<evidence type="ECO:0000256" key="2">
    <source>
        <dbReference type="ARBA" id="ARBA00023125"/>
    </source>
</evidence>
<dbReference type="SMART" id="SM00421">
    <property type="entry name" value="HTH_LUXR"/>
    <property type="match status" value="1"/>
</dbReference>
<dbReference type="Proteomes" id="UP000321497">
    <property type="component" value="Unassembled WGS sequence"/>
</dbReference>